<keyword evidence="2" id="KW-1185">Reference proteome</keyword>
<dbReference type="Proteomes" id="UP001060085">
    <property type="component" value="Linkage Group LG03"/>
</dbReference>
<organism evidence="1 2">
    <name type="scientific">Catharanthus roseus</name>
    <name type="common">Madagascar periwinkle</name>
    <name type="synonym">Vinca rosea</name>
    <dbReference type="NCBI Taxonomy" id="4058"/>
    <lineage>
        <taxon>Eukaryota</taxon>
        <taxon>Viridiplantae</taxon>
        <taxon>Streptophyta</taxon>
        <taxon>Embryophyta</taxon>
        <taxon>Tracheophyta</taxon>
        <taxon>Spermatophyta</taxon>
        <taxon>Magnoliopsida</taxon>
        <taxon>eudicotyledons</taxon>
        <taxon>Gunneridae</taxon>
        <taxon>Pentapetalae</taxon>
        <taxon>asterids</taxon>
        <taxon>lamiids</taxon>
        <taxon>Gentianales</taxon>
        <taxon>Apocynaceae</taxon>
        <taxon>Rauvolfioideae</taxon>
        <taxon>Vinceae</taxon>
        <taxon>Catharanthinae</taxon>
        <taxon>Catharanthus</taxon>
    </lineage>
</organism>
<evidence type="ECO:0000313" key="2">
    <source>
        <dbReference type="Proteomes" id="UP001060085"/>
    </source>
</evidence>
<reference evidence="2" key="1">
    <citation type="journal article" date="2023" name="Nat. Plants">
        <title>Single-cell RNA sequencing provides a high-resolution roadmap for understanding the multicellular compartmentation of specialized metabolism.</title>
        <authorList>
            <person name="Sun S."/>
            <person name="Shen X."/>
            <person name="Li Y."/>
            <person name="Li Y."/>
            <person name="Wang S."/>
            <person name="Li R."/>
            <person name="Zhang H."/>
            <person name="Shen G."/>
            <person name="Guo B."/>
            <person name="Wei J."/>
            <person name="Xu J."/>
            <person name="St-Pierre B."/>
            <person name="Chen S."/>
            <person name="Sun C."/>
        </authorList>
    </citation>
    <scope>NUCLEOTIDE SEQUENCE [LARGE SCALE GENOMIC DNA]</scope>
</reference>
<comment type="caution">
    <text evidence="1">The sequence shown here is derived from an EMBL/GenBank/DDBJ whole genome shotgun (WGS) entry which is preliminary data.</text>
</comment>
<dbReference type="EMBL" id="CM044703">
    <property type="protein sequence ID" value="KAI5670878.1"/>
    <property type="molecule type" value="Genomic_DNA"/>
</dbReference>
<evidence type="ECO:0000313" key="1">
    <source>
        <dbReference type="EMBL" id="KAI5670878.1"/>
    </source>
</evidence>
<name>A0ACC0BE31_CATRO</name>
<accession>A0ACC0BE31</accession>
<proteinExistence type="predicted"/>
<protein>
    <submittedName>
        <fullName evidence="1">Uncharacterized protein</fullName>
    </submittedName>
</protein>
<sequence>MVRPSDRREDADFGLVTGRTGQVEERPVTASFRGVSGRHSMSDLPVTPTPLASGFHHGADLTDFHFPLPPTDQPPPALSDDLRDKIIKQVEYYFSDENLSTDKFLMKYVTKDKEGFVPIGVIASFRKMKKLTKDTSLIVSALRESSVLVVSVSGKKVRRLHPLPFPEVKDPMLSTVLVENLPQDHSLENLRRVFGEAGNIKNIVIRDPNEAKEPKKVTVAEKLLSGKLHALIEYDTVEAAEKAVSVKYSPLSCVLLVYSK</sequence>
<gene>
    <name evidence="1" type="ORF">M9H77_11242</name>
</gene>